<dbReference type="Proteomes" id="UP000243015">
    <property type="component" value="Unassembled WGS sequence"/>
</dbReference>
<protein>
    <recommendedName>
        <fullName evidence="4">Zn(2)-C6 fungal-type domain-containing protein</fullName>
    </recommendedName>
</protein>
<feature type="region of interest" description="Disordered" evidence="1">
    <location>
        <begin position="82"/>
        <end position="158"/>
    </location>
</feature>
<sequence>MSSTATTTTERFVSPFYPELVHLLFADLALAGQIHQESPCDGGRPVTNAMQQSGERTGCTRCSNLQYECVYAVSRVGKVPGIRARANKPSRANSTEKTVQTPRSESAMVLPQDAEGDTDAQTTTQTTATEPDEPNSRHEFGDKPNAADAGQFFDANTPKSPVGMYTDWTNPSTDKSLNPFDSADLFILPSQLMSSEHDPSRSSRCHSQAAGDSHTQSPVHTTPYIDAGMLPLDLPDLPDLDLPDLDLHIHDFHPMDLPICSLETPAPTPATPSTKKRRSVHLDPSRSYPSRSALQYTESVPVTECDSEFTSGRLRQQQYNYRSWTILSCNRIVEFLEHHIQRGVIALDVVMHTNKVTLAEISRLLSQGAHKERSNCAMLLLIAIEQIVTLFERSVGQDPSDSDRASVIGSMGGLTNIGACKSLSRGNSGGNVLPNLRFGSFQISQDEQLELRSYLLQRELQRCLQVLTTLRDSITLEPNPCTKLEERVVKLSSTL</sequence>
<feature type="compositionally biased region" description="Polar residues" evidence="1">
    <location>
        <begin position="90"/>
        <end position="104"/>
    </location>
</feature>
<gene>
    <name evidence="2" type="ORF">A7C99_4149</name>
</gene>
<organism evidence="2 3">
    <name type="scientific">Trichophyton rubrum</name>
    <name type="common">Athlete's foot fungus</name>
    <name type="synonym">Epidermophyton rubrum</name>
    <dbReference type="NCBI Taxonomy" id="5551"/>
    <lineage>
        <taxon>Eukaryota</taxon>
        <taxon>Fungi</taxon>
        <taxon>Dikarya</taxon>
        <taxon>Ascomycota</taxon>
        <taxon>Pezizomycotina</taxon>
        <taxon>Eurotiomycetes</taxon>
        <taxon>Eurotiomycetidae</taxon>
        <taxon>Onygenales</taxon>
        <taxon>Arthrodermataceae</taxon>
        <taxon>Trichophyton</taxon>
    </lineage>
</organism>
<feature type="region of interest" description="Disordered" evidence="1">
    <location>
        <begin position="193"/>
        <end position="218"/>
    </location>
</feature>
<dbReference type="VEuPathDB" id="FungiDB:TERG_05122"/>
<proteinExistence type="predicted"/>
<dbReference type="AlphaFoldDB" id="A0A178EY99"/>
<comment type="caution">
    <text evidence="2">The sequence shown here is derived from an EMBL/GenBank/DDBJ whole genome shotgun (WGS) entry which is preliminary data.</text>
</comment>
<evidence type="ECO:0000313" key="3">
    <source>
        <dbReference type="Proteomes" id="UP000243015"/>
    </source>
</evidence>
<reference evidence="2 3" key="1">
    <citation type="submission" date="2016-05" db="EMBL/GenBank/DDBJ databases">
        <title>Genome sequencing of Trichophyton rubrum CMCC(F)T1i isolated from hair.</title>
        <authorList>
            <person name="Zhan P."/>
            <person name="Tao Y."/>
            <person name="Liu W."/>
        </authorList>
    </citation>
    <scope>NUCLEOTIDE SEQUENCE [LARGE SCALE GENOMIC DNA]</scope>
    <source>
        <strain evidence="3">CMCC(F)T1i</strain>
    </source>
</reference>
<accession>A0A178EY99</accession>
<dbReference type="EMBL" id="LHPM01000015">
    <property type="protein sequence ID" value="OAL64715.1"/>
    <property type="molecule type" value="Genomic_DNA"/>
</dbReference>
<evidence type="ECO:0008006" key="4">
    <source>
        <dbReference type="Google" id="ProtNLM"/>
    </source>
</evidence>
<feature type="region of interest" description="Disordered" evidence="1">
    <location>
        <begin position="263"/>
        <end position="292"/>
    </location>
</feature>
<evidence type="ECO:0000256" key="1">
    <source>
        <dbReference type="SAM" id="MobiDB-lite"/>
    </source>
</evidence>
<name>A0A178EY99_TRIRU</name>
<feature type="compositionally biased region" description="Low complexity" evidence="1">
    <location>
        <begin position="119"/>
        <end position="129"/>
    </location>
</feature>
<evidence type="ECO:0000313" key="2">
    <source>
        <dbReference type="EMBL" id="OAL64715.1"/>
    </source>
</evidence>